<gene>
    <name evidence="1" type="ORF">C5467_21480</name>
</gene>
<accession>A0A4R4IXH1</accession>
<dbReference type="GO" id="GO:0046872">
    <property type="term" value="F:metal ion binding"/>
    <property type="evidence" value="ECO:0007669"/>
    <property type="project" value="InterPro"/>
</dbReference>
<dbReference type="SUPFAM" id="SSF140959">
    <property type="entry name" value="Indolic compounds 2,3-dioxygenase-like"/>
    <property type="match status" value="1"/>
</dbReference>
<dbReference type="InterPro" id="IPR037217">
    <property type="entry name" value="Trp/Indoleamine_2_3_dOase-like"/>
</dbReference>
<comment type="caution">
    <text evidence="1">The sequence shown here is derived from an EMBL/GenBank/DDBJ whole genome shotgun (WGS) entry which is preliminary data.</text>
</comment>
<evidence type="ECO:0000313" key="2">
    <source>
        <dbReference type="Proteomes" id="UP000295598"/>
    </source>
</evidence>
<dbReference type="GO" id="GO:0019441">
    <property type="term" value="P:L-tryptophan catabolic process to kynurenine"/>
    <property type="evidence" value="ECO:0007669"/>
    <property type="project" value="InterPro"/>
</dbReference>
<sequence>MLDILELEHPRFTSLLCDYSDSEKITINPSIHTILWFARENKATFPYQDVVRLYHKTGKHFVPEYFLELLNIARKECAKLNSEEIGQVTRFLNVLLDKYDGTYDYRSYLALELLNMPDDQTEIKAYAEAQSHIDRMTLLLTADLLKFELGGLETEKNFRHQLPERTLVEKRCAMALKAVTPYVQRAKLSYISSEHVIKSAKHFIVAVEQRKTHSDEQMLMTTNLPVYLIHDEYMFIRILQTFEYTFSWIAVGLRAAIEACTDSPSQTSILVESCEKKIKEAIGFFHLLSSMRAESFKVFRAYTEGASAIQSRNYKRIESLCRQPDEDRLNSIAYGSVPEVQEKLLAQPNNLDLSLSQAQQSGHFDRNDFGEVKQAMKSFATTLKRWKQTHYGLAMKMLGEGSGTGYTEGTPYLAFVKDIPVFETQLDE</sequence>
<dbReference type="Gene3D" id="1.20.58.480">
    <property type="match status" value="1"/>
</dbReference>
<dbReference type="EMBL" id="PUJY01000059">
    <property type="protein sequence ID" value="TDB45643.1"/>
    <property type="molecule type" value="Genomic_DNA"/>
</dbReference>
<dbReference type="RefSeq" id="WP_132356088.1">
    <property type="nucleotide sequence ID" value="NZ_CAWOJO010000059.1"/>
</dbReference>
<dbReference type="GO" id="GO:0051213">
    <property type="term" value="F:dioxygenase activity"/>
    <property type="evidence" value="ECO:0007669"/>
    <property type="project" value="UniProtKB-KW"/>
</dbReference>
<dbReference type="GO" id="GO:0020037">
    <property type="term" value="F:heme binding"/>
    <property type="evidence" value="ECO:0007669"/>
    <property type="project" value="InterPro"/>
</dbReference>
<keyword evidence="1" id="KW-0223">Dioxygenase</keyword>
<proteinExistence type="predicted"/>
<name>A0A4R4IXH1_9GAMM</name>
<organism evidence="1 2">
    <name type="scientific">Photorhabdus khanii subsp. guanajuatensis</name>
    <dbReference type="NCBI Taxonomy" id="2100166"/>
    <lineage>
        <taxon>Bacteria</taxon>
        <taxon>Pseudomonadati</taxon>
        <taxon>Pseudomonadota</taxon>
        <taxon>Gammaproteobacteria</taxon>
        <taxon>Enterobacterales</taxon>
        <taxon>Morganellaceae</taxon>
        <taxon>Photorhabdus</taxon>
    </lineage>
</organism>
<reference evidence="1 2" key="1">
    <citation type="journal article" date="2019" name="Int. J. Syst. Evol. Microbiol.">
        <title>Photorhabdus khanii subsp. guanajuatensis subsp. nov., isolated from Heterorhabditis atacamensis, and Photorhabdus luminescens subsp. mexicana subsp. nov., isolated from Heterorhabditis mexicana entomopathogenic nematodes.</title>
        <authorList>
            <person name="Machado R.A.R."/>
            <person name="Bruno P."/>
            <person name="Arce C.C.M."/>
            <person name="Liechti N."/>
            <person name="Kohler A."/>
            <person name="Bernal J."/>
            <person name="Bruggmann R."/>
            <person name="Turlings T.C.J."/>
        </authorList>
    </citation>
    <scope>NUCLEOTIDE SEQUENCE [LARGE SCALE GENOMIC DNA]</scope>
    <source>
        <strain evidence="1 2">MEX20-17</strain>
    </source>
</reference>
<dbReference type="Proteomes" id="UP000295598">
    <property type="component" value="Unassembled WGS sequence"/>
</dbReference>
<evidence type="ECO:0000313" key="1">
    <source>
        <dbReference type="EMBL" id="TDB45643.1"/>
    </source>
</evidence>
<dbReference type="AlphaFoldDB" id="A0A4R4IXH1"/>
<protein>
    <submittedName>
        <fullName evidence="1">Tryptophan 2,3-dioxygenase</fullName>
    </submittedName>
</protein>
<keyword evidence="1" id="KW-0560">Oxidoreductase</keyword>